<evidence type="ECO:0000313" key="3">
    <source>
        <dbReference type="Proteomes" id="UP000546007"/>
    </source>
</evidence>
<accession>A0A7W6MXQ3</accession>
<dbReference type="Pfam" id="PF13304">
    <property type="entry name" value="AAA_21"/>
    <property type="match status" value="1"/>
</dbReference>
<organism evidence="2 3">
    <name type="scientific">Butyricimonas faecihominis</name>
    <dbReference type="NCBI Taxonomy" id="1472416"/>
    <lineage>
        <taxon>Bacteria</taxon>
        <taxon>Pseudomonadati</taxon>
        <taxon>Bacteroidota</taxon>
        <taxon>Bacteroidia</taxon>
        <taxon>Bacteroidales</taxon>
        <taxon>Odoribacteraceae</taxon>
        <taxon>Butyricimonas</taxon>
    </lineage>
</organism>
<dbReference type="SMART" id="SM00382">
    <property type="entry name" value="AAA"/>
    <property type="match status" value="1"/>
</dbReference>
<dbReference type="PANTHER" id="PTHR43581:SF2">
    <property type="entry name" value="EXCINUCLEASE ATPASE SUBUNIT"/>
    <property type="match status" value="1"/>
</dbReference>
<dbReference type="AlphaFoldDB" id="A0A7W6MXQ3"/>
<dbReference type="InterPro" id="IPR003959">
    <property type="entry name" value="ATPase_AAA_core"/>
</dbReference>
<sequence length="270" mass="30999">MAIKQINIEGIWGGKGDIHWDNIHPDVNILVGSNGSGKSTLLNILRFLLLGNTKELKELVKNVTVCVGEGMIRYEVSEKSVLWETKNSFDVYYVNTFDIPSAKKSAQSQLTQQLDMLLYQRQKDVYSFTDYRLETTTRPRENVSQEHIHDFLNIINRFFASTGKTIHINERNEIVFDKTGVILTIEQLSSGEKQVLILLFTVFLMKQQTAVLLLDEPEISLHMDWQDKLIETLFEINPNCQVFLTTHSPNIFADGWGDKLVFMGNILTER</sequence>
<dbReference type="OrthoDB" id="9805802at2"/>
<dbReference type="InterPro" id="IPR027417">
    <property type="entry name" value="P-loop_NTPase"/>
</dbReference>
<name>A0A7W6MXQ3_9BACT</name>
<feature type="domain" description="AAA+ ATPase" evidence="1">
    <location>
        <begin position="24"/>
        <end position="267"/>
    </location>
</feature>
<dbReference type="CDD" id="cd00267">
    <property type="entry name" value="ABC_ATPase"/>
    <property type="match status" value="1"/>
</dbReference>
<dbReference type="GO" id="GO:0016887">
    <property type="term" value="F:ATP hydrolysis activity"/>
    <property type="evidence" value="ECO:0007669"/>
    <property type="project" value="InterPro"/>
</dbReference>
<dbReference type="PANTHER" id="PTHR43581">
    <property type="entry name" value="ATP/GTP PHOSPHATASE"/>
    <property type="match status" value="1"/>
</dbReference>
<protein>
    <submittedName>
        <fullName evidence="2">Putative ATPase</fullName>
    </submittedName>
</protein>
<reference evidence="2 3" key="1">
    <citation type="submission" date="2020-08" db="EMBL/GenBank/DDBJ databases">
        <title>Genomic Encyclopedia of Type Strains, Phase IV (KMG-IV): sequencing the most valuable type-strain genomes for metagenomic binning, comparative biology and taxonomic classification.</title>
        <authorList>
            <person name="Goeker M."/>
        </authorList>
    </citation>
    <scope>NUCLEOTIDE SEQUENCE [LARGE SCALE GENOMIC DNA]</scope>
    <source>
        <strain evidence="2 3">DSM 105721</strain>
    </source>
</reference>
<evidence type="ECO:0000313" key="2">
    <source>
        <dbReference type="EMBL" id="MBB4025247.1"/>
    </source>
</evidence>
<dbReference type="GO" id="GO:0005524">
    <property type="term" value="F:ATP binding"/>
    <property type="evidence" value="ECO:0007669"/>
    <property type="project" value="InterPro"/>
</dbReference>
<dbReference type="SUPFAM" id="SSF52540">
    <property type="entry name" value="P-loop containing nucleoside triphosphate hydrolases"/>
    <property type="match status" value="1"/>
</dbReference>
<dbReference type="InterPro" id="IPR003593">
    <property type="entry name" value="AAA+_ATPase"/>
</dbReference>
<dbReference type="RefSeq" id="WP_124316824.1">
    <property type="nucleotide sequence ID" value="NZ_AP028155.1"/>
</dbReference>
<keyword evidence="3" id="KW-1185">Reference proteome</keyword>
<dbReference type="Proteomes" id="UP000546007">
    <property type="component" value="Unassembled WGS sequence"/>
</dbReference>
<dbReference type="InterPro" id="IPR051396">
    <property type="entry name" value="Bact_Antivir_Def_Nuclease"/>
</dbReference>
<evidence type="ECO:0000259" key="1">
    <source>
        <dbReference type="SMART" id="SM00382"/>
    </source>
</evidence>
<gene>
    <name evidence="2" type="ORF">GGR14_001019</name>
</gene>
<proteinExistence type="predicted"/>
<dbReference type="Gene3D" id="3.40.50.300">
    <property type="entry name" value="P-loop containing nucleotide triphosphate hydrolases"/>
    <property type="match status" value="1"/>
</dbReference>
<dbReference type="EMBL" id="JACIES010000002">
    <property type="protein sequence ID" value="MBB4025247.1"/>
    <property type="molecule type" value="Genomic_DNA"/>
</dbReference>
<comment type="caution">
    <text evidence="2">The sequence shown here is derived from an EMBL/GenBank/DDBJ whole genome shotgun (WGS) entry which is preliminary data.</text>
</comment>
<dbReference type="GO" id="GO:0006302">
    <property type="term" value="P:double-strand break repair"/>
    <property type="evidence" value="ECO:0007669"/>
    <property type="project" value="InterPro"/>
</dbReference>